<dbReference type="HOGENOM" id="CLU_171585_0_0_9"/>
<reference evidence="1 2" key="1">
    <citation type="submission" date="2010-12" db="EMBL/GenBank/DDBJ databases">
        <authorList>
            <person name="Muzny D."/>
            <person name="Qin X."/>
            <person name="Deng J."/>
            <person name="Jiang H."/>
            <person name="Liu Y."/>
            <person name="Qu J."/>
            <person name="Song X.-Z."/>
            <person name="Zhang L."/>
            <person name="Thornton R."/>
            <person name="Coyle M."/>
            <person name="Francisco L."/>
            <person name="Jackson L."/>
            <person name="Javaid M."/>
            <person name="Korchina V."/>
            <person name="Kovar C."/>
            <person name="Mata R."/>
            <person name="Mathew T."/>
            <person name="Ngo R."/>
            <person name="Nguyen L."/>
            <person name="Nguyen N."/>
            <person name="Okwuonu G."/>
            <person name="Ongeri F."/>
            <person name="Pham C."/>
            <person name="Simmons D."/>
            <person name="Wilczek-Boney K."/>
            <person name="Hale W."/>
            <person name="Jakkamsetti A."/>
            <person name="Pham P."/>
            <person name="Ruth R."/>
            <person name="San Lucas F."/>
            <person name="Warren J."/>
            <person name="Zhang J."/>
            <person name="Zhao Z."/>
            <person name="Zhou C."/>
            <person name="Zhu D."/>
            <person name="Lee S."/>
            <person name="Bess C."/>
            <person name="Blankenburg K."/>
            <person name="Forbes L."/>
            <person name="Fu Q."/>
            <person name="Gubbala S."/>
            <person name="Hirani K."/>
            <person name="Jayaseelan J.C."/>
            <person name="Lara F."/>
            <person name="Munidasa M."/>
            <person name="Palculict T."/>
            <person name="Patil S."/>
            <person name="Pu L.-L."/>
            <person name="Saada N."/>
            <person name="Tang L."/>
            <person name="Weissenberger G."/>
            <person name="Zhu Y."/>
            <person name="Hemphill L."/>
            <person name="Shang Y."/>
            <person name="Youmans B."/>
            <person name="Ayvaz T."/>
            <person name="Ross M."/>
            <person name="Santibanez J."/>
            <person name="Aqrawi P."/>
            <person name="Gross S."/>
            <person name="Joshi V."/>
            <person name="Fowler G."/>
            <person name="Nazareth L."/>
            <person name="Reid J."/>
            <person name="Worley K."/>
            <person name="Petrosino J."/>
            <person name="Highlander S."/>
            <person name="Gibbs R."/>
        </authorList>
    </citation>
    <scope>NUCLEOTIDE SEQUENCE [LARGE SCALE GENOMIC DNA]</scope>
    <source>
        <strain evidence="1 2">ATCC 23263</strain>
    </source>
</reference>
<dbReference type="RefSeq" id="WP_006598684.1">
    <property type="nucleotide sequence ID" value="NZ_GL622359.1"/>
</dbReference>
<proteinExistence type="predicted"/>
<keyword evidence="2" id="KW-1185">Reference proteome</keyword>
<protein>
    <submittedName>
        <fullName evidence="1">Uncharacterized protein</fullName>
    </submittedName>
</protein>
<dbReference type="EMBL" id="AEQN01000016">
    <property type="protein sequence ID" value="EFV01867.1"/>
    <property type="molecule type" value="Genomic_DNA"/>
</dbReference>
<comment type="caution">
    <text evidence="1">The sequence shown here is derived from an EMBL/GenBank/DDBJ whole genome shotgun (WGS) entry which is preliminary data.</text>
</comment>
<accession>E6MGX7</accession>
<gene>
    <name evidence="1" type="ORF">HMP0721_1261</name>
</gene>
<name>E6MGX7_9FIRM</name>
<evidence type="ECO:0000313" key="1">
    <source>
        <dbReference type="EMBL" id="EFV01867.1"/>
    </source>
</evidence>
<dbReference type="eggNOG" id="ENOG5032SBP">
    <property type="taxonomic scope" value="Bacteria"/>
</dbReference>
<dbReference type="AlphaFoldDB" id="E6MGX7"/>
<dbReference type="Proteomes" id="UP000004754">
    <property type="component" value="Unassembled WGS sequence"/>
</dbReference>
<evidence type="ECO:0000313" key="2">
    <source>
        <dbReference type="Proteomes" id="UP000004754"/>
    </source>
</evidence>
<sequence>MTTQQIASMIDSIGLPNAYYSYPVGEAPDVPYILFYYPNSQDFFADNQNYQAKSQLNIEVYTAEKDFEIERKVEKALREKGLTWQKEEAYITEENMFECLYVTEVFITNG</sequence>
<organism evidence="1 2">
    <name type="scientific">Pseudoramibacter alactolyticus ATCC 23263</name>
    <dbReference type="NCBI Taxonomy" id="887929"/>
    <lineage>
        <taxon>Bacteria</taxon>
        <taxon>Bacillati</taxon>
        <taxon>Bacillota</taxon>
        <taxon>Clostridia</taxon>
        <taxon>Eubacteriales</taxon>
        <taxon>Eubacteriaceae</taxon>
        <taxon>Pseudoramibacter</taxon>
    </lineage>
</organism>
<dbReference type="OrthoDB" id="2061576at2"/>
<dbReference type="STRING" id="887929.HMP0721_1261"/>